<dbReference type="RefSeq" id="WP_120976811.1">
    <property type="nucleotide sequence ID" value="NZ_RBZM01000005.1"/>
</dbReference>
<dbReference type="InterPro" id="IPR014284">
    <property type="entry name" value="RNA_pol_sigma-70_dom"/>
</dbReference>
<keyword evidence="5 6" id="KW-0804">Transcription</keyword>
<keyword evidence="1 6" id="KW-0963">Cytoplasm</keyword>
<evidence type="ECO:0000256" key="3">
    <source>
        <dbReference type="ARBA" id="ARBA00023082"/>
    </source>
</evidence>
<keyword evidence="6" id="KW-0346">Stress response</keyword>
<dbReference type="InterPro" id="IPR007627">
    <property type="entry name" value="RNA_pol_sigma70_r2"/>
</dbReference>
<evidence type="ECO:0000256" key="2">
    <source>
        <dbReference type="ARBA" id="ARBA00023015"/>
    </source>
</evidence>
<evidence type="ECO:0000313" key="8">
    <source>
        <dbReference type="EMBL" id="RKP54479.1"/>
    </source>
</evidence>
<dbReference type="PIRSF" id="PIRSF038953">
    <property type="entry name" value="SigI"/>
    <property type="match status" value="1"/>
</dbReference>
<keyword evidence="9" id="KW-1185">Reference proteome</keyword>
<evidence type="ECO:0000256" key="1">
    <source>
        <dbReference type="ARBA" id="ARBA00022490"/>
    </source>
</evidence>
<dbReference type="Pfam" id="PF04542">
    <property type="entry name" value="Sigma70_r2"/>
    <property type="match status" value="1"/>
</dbReference>
<dbReference type="OrthoDB" id="3190733at2"/>
<dbReference type="PANTHER" id="PTHR30385:SF6">
    <property type="entry name" value="RNA POLYMERASE SIGMA FACTOR SIGI"/>
    <property type="match status" value="1"/>
</dbReference>
<proteinExistence type="inferred from homology"/>
<evidence type="ECO:0000313" key="9">
    <source>
        <dbReference type="Proteomes" id="UP000282076"/>
    </source>
</evidence>
<evidence type="ECO:0000256" key="5">
    <source>
        <dbReference type="ARBA" id="ARBA00023163"/>
    </source>
</evidence>
<keyword evidence="4 6" id="KW-0238">DNA-binding</keyword>
<comment type="activity regulation">
    <text evidence="6">Negatively regulated by the anti-sigma-I factor RsgI.</text>
</comment>
<keyword evidence="3 6" id="KW-0731">Sigma factor</keyword>
<dbReference type="PANTHER" id="PTHR30385">
    <property type="entry name" value="SIGMA FACTOR F FLAGELLAR"/>
    <property type="match status" value="1"/>
</dbReference>
<accession>A0A494XZL0</accession>
<dbReference type="SUPFAM" id="SSF88946">
    <property type="entry name" value="Sigma2 domain of RNA polymerase sigma factors"/>
    <property type="match status" value="1"/>
</dbReference>
<dbReference type="Proteomes" id="UP000282076">
    <property type="component" value="Unassembled WGS sequence"/>
</dbReference>
<dbReference type="NCBIfam" id="TIGR02937">
    <property type="entry name" value="sigma70-ECF"/>
    <property type="match status" value="1"/>
</dbReference>
<sequence>MLLVLLKKWLNSPNRPSRSPNEGDEPERLVERIQQGDESLRNELIRRYHPYIVKTTSRFYRRYVDPKQDDAYSVALAAFNEAITGFSPEGGRLFLGFAETVIQRRLIDYVRQESKHSAVVPYSAFEQETEEGDGPINRVETAQAMEAYDRERTADERKAEILALTEELAEFGITFGDLADHSPRHQDSREALLRIGRRLAEDERLIRFVREKKQLPIKELCEAEAISRKTAERHRKYLIAVGLIAYGTYPYLQEYIGLDRGGKGETS</sequence>
<dbReference type="HAMAP" id="MF_02064">
    <property type="entry name" value="Sigma70_SigI"/>
    <property type="match status" value="1"/>
</dbReference>
<dbReference type="NCBIfam" id="TIGR02895">
    <property type="entry name" value="spore_sigI"/>
    <property type="match status" value="1"/>
</dbReference>
<comment type="subcellular location">
    <subcellularLocation>
        <location evidence="6">Cytoplasm</location>
    </subcellularLocation>
</comment>
<protein>
    <recommendedName>
        <fullName evidence="6">RNA polymerase sigma factor SigI</fullName>
    </recommendedName>
</protein>
<dbReference type="Gene3D" id="1.10.1740.10">
    <property type="match status" value="1"/>
</dbReference>
<comment type="function">
    <text evidence="6">Sigma factors are initiation factors that promote the attachment of RNA polymerase to specific initiation sites and are then released.</text>
</comment>
<evidence type="ECO:0000256" key="4">
    <source>
        <dbReference type="ARBA" id="ARBA00023125"/>
    </source>
</evidence>
<name>A0A494XZL0_9BACL</name>
<dbReference type="GO" id="GO:0006352">
    <property type="term" value="P:DNA-templated transcription initiation"/>
    <property type="evidence" value="ECO:0007669"/>
    <property type="project" value="UniProtKB-UniRule"/>
</dbReference>
<feature type="short sequence motif" description="Polymerase core binding" evidence="6">
    <location>
        <begin position="70"/>
        <end position="83"/>
    </location>
</feature>
<evidence type="ECO:0000259" key="7">
    <source>
        <dbReference type="Pfam" id="PF04542"/>
    </source>
</evidence>
<feature type="DNA-binding region" description="H-T-H motif" evidence="6">
    <location>
        <begin position="217"/>
        <end position="236"/>
    </location>
</feature>
<feature type="domain" description="RNA polymerase sigma-70 region 2" evidence="7">
    <location>
        <begin position="44"/>
        <end position="115"/>
    </location>
</feature>
<gene>
    <name evidence="6 8" type="primary">sigI</name>
    <name evidence="8" type="ORF">D7Z26_10985</name>
</gene>
<keyword evidence="2 6" id="KW-0805">Transcription regulation</keyword>
<dbReference type="GO" id="GO:0005737">
    <property type="term" value="C:cytoplasm"/>
    <property type="evidence" value="ECO:0007669"/>
    <property type="project" value="UniProtKB-SubCell"/>
</dbReference>
<organism evidence="8 9">
    <name type="scientific">Cohnella endophytica</name>
    <dbReference type="NCBI Taxonomy" id="2419778"/>
    <lineage>
        <taxon>Bacteria</taxon>
        <taxon>Bacillati</taxon>
        <taxon>Bacillota</taxon>
        <taxon>Bacilli</taxon>
        <taxon>Bacillales</taxon>
        <taxon>Paenibacillaceae</taxon>
        <taxon>Cohnella</taxon>
    </lineage>
</organism>
<comment type="subunit">
    <text evidence="6">Interacts with RsgI.</text>
</comment>
<dbReference type="AlphaFoldDB" id="A0A494XZL0"/>
<dbReference type="EMBL" id="RBZM01000005">
    <property type="protein sequence ID" value="RKP54479.1"/>
    <property type="molecule type" value="Genomic_DNA"/>
</dbReference>
<evidence type="ECO:0000256" key="6">
    <source>
        <dbReference type="HAMAP-Rule" id="MF_02064"/>
    </source>
</evidence>
<dbReference type="InterPro" id="IPR013325">
    <property type="entry name" value="RNA_pol_sigma_r2"/>
</dbReference>
<comment type="similarity">
    <text evidence="6">Belongs to the sigma-70 factor family. SigI subfamily.</text>
</comment>
<comment type="caution">
    <text evidence="8">The sequence shown here is derived from an EMBL/GenBank/DDBJ whole genome shotgun (WGS) entry which is preliminary data.</text>
</comment>
<dbReference type="InterPro" id="IPR014244">
    <property type="entry name" value="RNA_pol_sigma-I"/>
</dbReference>
<reference evidence="8 9" key="1">
    <citation type="submission" date="2018-10" db="EMBL/GenBank/DDBJ databases">
        <title>Cohnella sp. M2MS4P-1, whole genome shotgun sequence.</title>
        <authorList>
            <person name="Tuo L."/>
        </authorList>
    </citation>
    <scope>NUCLEOTIDE SEQUENCE [LARGE SCALE GENOMIC DNA]</scope>
    <source>
        <strain evidence="8 9">M2MS4P-1</strain>
    </source>
</reference>
<dbReference type="GO" id="GO:0016987">
    <property type="term" value="F:sigma factor activity"/>
    <property type="evidence" value="ECO:0007669"/>
    <property type="project" value="UniProtKB-UniRule"/>
</dbReference>
<dbReference type="GO" id="GO:0003677">
    <property type="term" value="F:DNA binding"/>
    <property type="evidence" value="ECO:0007669"/>
    <property type="project" value="UniProtKB-UniRule"/>
</dbReference>